<name>A0A1N6RZU4_9FLAO</name>
<keyword evidence="1" id="KW-0732">Signal</keyword>
<evidence type="ECO:0000313" key="3">
    <source>
        <dbReference type="Proteomes" id="UP000186953"/>
    </source>
</evidence>
<feature type="chain" id="PRO_5013178898" evidence="1">
    <location>
        <begin position="21"/>
        <end position="478"/>
    </location>
</feature>
<accession>A0A1N6RZU4</accession>
<dbReference type="EMBL" id="FTMA01000001">
    <property type="protein sequence ID" value="SIQ34370.1"/>
    <property type="molecule type" value="Genomic_DNA"/>
</dbReference>
<feature type="signal peptide" evidence="1">
    <location>
        <begin position="1"/>
        <end position="20"/>
    </location>
</feature>
<reference evidence="3" key="1">
    <citation type="submission" date="2017-01" db="EMBL/GenBank/DDBJ databases">
        <authorList>
            <person name="Varghese N."/>
            <person name="Submissions S."/>
        </authorList>
    </citation>
    <scope>NUCLEOTIDE SEQUENCE [LARGE SCALE GENOMIC DNA]</scope>
    <source>
        <strain evidence="3">DSM 15366</strain>
    </source>
</reference>
<dbReference type="NCBIfam" id="TIGR04131">
    <property type="entry name" value="Bac_Flav_CTERM"/>
    <property type="match status" value="1"/>
</dbReference>
<dbReference type="Pfam" id="PF13585">
    <property type="entry name" value="CHU_C"/>
    <property type="match status" value="1"/>
</dbReference>
<proteinExistence type="predicted"/>
<organism evidence="2 3">
    <name type="scientific">Maribacter ulvicola</name>
    <dbReference type="NCBI Taxonomy" id="228959"/>
    <lineage>
        <taxon>Bacteria</taxon>
        <taxon>Pseudomonadati</taxon>
        <taxon>Bacteroidota</taxon>
        <taxon>Flavobacteriia</taxon>
        <taxon>Flavobacteriales</taxon>
        <taxon>Flavobacteriaceae</taxon>
        <taxon>Maribacter</taxon>
    </lineage>
</organism>
<dbReference type="OrthoDB" id="9765926at2"/>
<dbReference type="AlphaFoldDB" id="A0A1N6RZU4"/>
<dbReference type="InterPro" id="IPR026341">
    <property type="entry name" value="T9SS_type_B"/>
</dbReference>
<gene>
    <name evidence="2" type="ORF">SAMN05421797_1011460</name>
</gene>
<protein>
    <submittedName>
        <fullName evidence="2">Gliding motility-associated C-terminal domain-containing protein</fullName>
    </submittedName>
</protein>
<evidence type="ECO:0000313" key="2">
    <source>
        <dbReference type="EMBL" id="SIQ34370.1"/>
    </source>
</evidence>
<keyword evidence="3" id="KW-1185">Reference proteome</keyword>
<dbReference type="Proteomes" id="UP000186953">
    <property type="component" value="Unassembled WGS sequence"/>
</dbReference>
<evidence type="ECO:0000256" key="1">
    <source>
        <dbReference type="SAM" id="SignalP"/>
    </source>
</evidence>
<dbReference type="STRING" id="228959.SAMN05421797_1011460"/>
<dbReference type="RefSeq" id="WP_076547655.1">
    <property type="nucleotide sequence ID" value="NZ_FTMA01000001.1"/>
</dbReference>
<sequence>MRTLLCSICCLFFFYWNVTAQNSADCRTAIPVCADQPIMGVAGGTGDVDDFDPDVILQTGCLEKGSLSSANIEFNTSWFVFRAGTGGQVGFDIEALPSTGSAPTAEWDFAVYGPDVDCADISNGTAQPIRCNYEVNDTNFTGLGVNPESGEEGRASLTGCQNTYDAYLDVIPGEIYYILINNFADNFTGDPEPFMLTFTGNSVNNDQDTALDCTLRDEFLGLDIVACEGDDPITISALNSPAGADIANVEWTVDYEDDGVIDDTLTGSGDFGGELEVISPNSGRYFAVITTISGAPPTVADDSGVLITFFGTPILDRVETLDTNLSIDPDQNNVEFFVEGDGDYEYAINNGVFQDSSIFMNVPPGINTVIINDKNGCGITDPIEFLVVGYPKFFTPNGDSINDDWNVKGIETLSDPVVFIFDRYGKLLKQLGPTDAWDGTFNGQQMPSTDYWFRFEYGEMEDNLLVAKTRKTHFSLKR</sequence>